<reference evidence="2" key="1">
    <citation type="journal article" date="2022" name="Mol. Ecol. Resour.">
        <title>The genomes of chicory, endive, great burdock and yacon provide insights into Asteraceae palaeo-polyploidization history and plant inulin production.</title>
        <authorList>
            <person name="Fan W."/>
            <person name="Wang S."/>
            <person name="Wang H."/>
            <person name="Wang A."/>
            <person name="Jiang F."/>
            <person name="Liu H."/>
            <person name="Zhao H."/>
            <person name="Xu D."/>
            <person name="Zhang Y."/>
        </authorList>
    </citation>
    <scope>NUCLEOTIDE SEQUENCE [LARGE SCALE GENOMIC DNA]</scope>
    <source>
        <strain evidence="2">cv. Niubang</strain>
    </source>
</reference>
<proteinExistence type="predicted"/>
<comment type="caution">
    <text evidence="1">The sequence shown here is derived from an EMBL/GenBank/DDBJ whole genome shotgun (WGS) entry which is preliminary data.</text>
</comment>
<dbReference type="EMBL" id="CM042054">
    <property type="protein sequence ID" value="KAI3707544.1"/>
    <property type="molecule type" value="Genomic_DNA"/>
</dbReference>
<dbReference type="Proteomes" id="UP001055879">
    <property type="component" value="Linkage Group LG08"/>
</dbReference>
<accession>A0ACB9AD43</accession>
<sequence length="205" mass="23526">MAAKLNEEYQKSMKSTAAAKKVTKKASRQKLPLKTRQRQPSKTYLDNQEKRKMINFLKGAIGVSDGMFTGMSFGKLEELYKKEMAKLQGDFIKKVEDERKMKERHDLHIQQPFPENEETTPTKEVEEEQKEETLNQTVKVVKRMKTIASKKQTKRPRIEEVQKEAEPVVATPEEQSSQQGAEQSEVHVGLYMTVTDSVCVPDSSF</sequence>
<evidence type="ECO:0000313" key="1">
    <source>
        <dbReference type="EMBL" id="KAI3707544.1"/>
    </source>
</evidence>
<name>A0ACB9AD43_ARCLA</name>
<evidence type="ECO:0000313" key="2">
    <source>
        <dbReference type="Proteomes" id="UP001055879"/>
    </source>
</evidence>
<reference evidence="1 2" key="2">
    <citation type="journal article" date="2022" name="Mol. Ecol. Resour.">
        <title>The genomes of chicory, endive, great burdock and yacon provide insights into Asteraceae paleo-polyploidization history and plant inulin production.</title>
        <authorList>
            <person name="Fan W."/>
            <person name="Wang S."/>
            <person name="Wang H."/>
            <person name="Wang A."/>
            <person name="Jiang F."/>
            <person name="Liu H."/>
            <person name="Zhao H."/>
            <person name="Xu D."/>
            <person name="Zhang Y."/>
        </authorList>
    </citation>
    <scope>NUCLEOTIDE SEQUENCE [LARGE SCALE GENOMIC DNA]</scope>
    <source>
        <strain evidence="2">cv. Niubang</strain>
    </source>
</reference>
<organism evidence="1 2">
    <name type="scientific">Arctium lappa</name>
    <name type="common">Greater burdock</name>
    <name type="synonym">Lappa major</name>
    <dbReference type="NCBI Taxonomy" id="4217"/>
    <lineage>
        <taxon>Eukaryota</taxon>
        <taxon>Viridiplantae</taxon>
        <taxon>Streptophyta</taxon>
        <taxon>Embryophyta</taxon>
        <taxon>Tracheophyta</taxon>
        <taxon>Spermatophyta</taxon>
        <taxon>Magnoliopsida</taxon>
        <taxon>eudicotyledons</taxon>
        <taxon>Gunneridae</taxon>
        <taxon>Pentapetalae</taxon>
        <taxon>asterids</taxon>
        <taxon>campanulids</taxon>
        <taxon>Asterales</taxon>
        <taxon>Asteraceae</taxon>
        <taxon>Carduoideae</taxon>
        <taxon>Cardueae</taxon>
        <taxon>Arctiinae</taxon>
        <taxon>Arctium</taxon>
    </lineage>
</organism>
<gene>
    <name evidence="1" type="ORF">L6452_26165</name>
</gene>
<protein>
    <submittedName>
        <fullName evidence="1">Uncharacterized protein</fullName>
    </submittedName>
</protein>
<keyword evidence="2" id="KW-1185">Reference proteome</keyword>